<evidence type="ECO:0000256" key="6">
    <source>
        <dbReference type="ARBA" id="ARBA00023229"/>
    </source>
</evidence>
<dbReference type="CDD" id="cd00685">
    <property type="entry name" value="Trans_IPPS_HT"/>
    <property type="match status" value="1"/>
</dbReference>
<dbReference type="Proteomes" id="UP001374803">
    <property type="component" value="Chromosome"/>
</dbReference>
<dbReference type="PANTHER" id="PTHR43281:SF1">
    <property type="entry name" value="FARNESYL DIPHOSPHATE SYNTHASE"/>
    <property type="match status" value="1"/>
</dbReference>
<comment type="cofactor">
    <cofactor evidence="1">
        <name>Mg(2+)</name>
        <dbReference type="ChEBI" id="CHEBI:18420"/>
    </cofactor>
</comment>
<dbReference type="PANTHER" id="PTHR43281">
    <property type="entry name" value="FARNESYL DIPHOSPHATE SYNTHASE"/>
    <property type="match status" value="1"/>
</dbReference>
<accession>A0ABZ2L4V6</accession>
<dbReference type="EMBL" id="CP089983">
    <property type="protein sequence ID" value="WXB05976.1"/>
    <property type="molecule type" value="Genomic_DNA"/>
</dbReference>
<dbReference type="PROSITE" id="PS00444">
    <property type="entry name" value="POLYPRENYL_SYNTHASE_2"/>
    <property type="match status" value="1"/>
</dbReference>
<feature type="coiled-coil region" evidence="8">
    <location>
        <begin position="273"/>
        <end position="300"/>
    </location>
</feature>
<evidence type="ECO:0000256" key="5">
    <source>
        <dbReference type="ARBA" id="ARBA00022842"/>
    </source>
</evidence>
<dbReference type="Pfam" id="PF00348">
    <property type="entry name" value="polyprenyl_synt"/>
    <property type="match status" value="1"/>
</dbReference>
<comment type="similarity">
    <text evidence="2 7">Belongs to the FPP/GGPP synthase family.</text>
</comment>
<dbReference type="InterPro" id="IPR000092">
    <property type="entry name" value="Polyprenyl_synt"/>
</dbReference>
<evidence type="ECO:0000256" key="7">
    <source>
        <dbReference type="RuleBase" id="RU004466"/>
    </source>
</evidence>
<dbReference type="SFLD" id="SFLDS00005">
    <property type="entry name" value="Isoprenoid_Synthase_Type_I"/>
    <property type="match status" value="1"/>
</dbReference>
<keyword evidence="10" id="KW-1185">Reference proteome</keyword>
<evidence type="ECO:0000256" key="8">
    <source>
        <dbReference type="SAM" id="Coils"/>
    </source>
</evidence>
<keyword evidence="4" id="KW-0479">Metal-binding</keyword>
<dbReference type="InterPro" id="IPR033749">
    <property type="entry name" value="Polyprenyl_synt_CS"/>
</dbReference>
<evidence type="ECO:0000313" key="10">
    <source>
        <dbReference type="Proteomes" id="UP001374803"/>
    </source>
</evidence>
<keyword evidence="5" id="KW-0460">Magnesium</keyword>
<gene>
    <name evidence="9" type="ORF">LVJ94_01690</name>
</gene>
<dbReference type="PROSITE" id="PS00723">
    <property type="entry name" value="POLYPRENYL_SYNTHASE_1"/>
    <property type="match status" value="1"/>
</dbReference>
<dbReference type="InterPro" id="IPR008949">
    <property type="entry name" value="Isoprenoid_synthase_dom_sf"/>
</dbReference>
<dbReference type="RefSeq" id="WP_394835626.1">
    <property type="nucleotide sequence ID" value="NZ_CP089929.1"/>
</dbReference>
<evidence type="ECO:0000256" key="4">
    <source>
        <dbReference type="ARBA" id="ARBA00022723"/>
    </source>
</evidence>
<protein>
    <submittedName>
        <fullName evidence="9">Polyprenyl synthetase family protein</fullName>
    </submittedName>
</protein>
<keyword evidence="8" id="KW-0175">Coiled coil</keyword>
<organism evidence="9 10">
    <name type="scientific">Pendulispora rubella</name>
    <dbReference type="NCBI Taxonomy" id="2741070"/>
    <lineage>
        <taxon>Bacteria</taxon>
        <taxon>Pseudomonadati</taxon>
        <taxon>Myxococcota</taxon>
        <taxon>Myxococcia</taxon>
        <taxon>Myxococcales</taxon>
        <taxon>Sorangiineae</taxon>
        <taxon>Pendulisporaceae</taxon>
        <taxon>Pendulispora</taxon>
    </lineage>
</organism>
<keyword evidence="6" id="KW-0414">Isoprene biosynthesis</keyword>
<proteinExistence type="inferred from homology"/>
<dbReference type="Gene3D" id="1.10.600.10">
    <property type="entry name" value="Farnesyl Diphosphate Synthase"/>
    <property type="match status" value="1"/>
</dbReference>
<evidence type="ECO:0000256" key="3">
    <source>
        <dbReference type="ARBA" id="ARBA00022679"/>
    </source>
</evidence>
<name>A0ABZ2L4V6_9BACT</name>
<reference evidence="9" key="1">
    <citation type="submission" date="2021-12" db="EMBL/GenBank/DDBJ databases">
        <title>Discovery of the Pendulisporaceae a myxobacterial family with distinct sporulation behavior and unique specialized metabolism.</title>
        <authorList>
            <person name="Garcia R."/>
            <person name="Popoff A."/>
            <person name="Bader C.D."/>
            <person name="Loehr J."/>
            <person name="Walesch S."/>
            <person name="Walt C."/>
            <person name="Boldt J."/>
            <person name="Bunk B."/>
            <person name="Haeckl F.J.F.P.J."/>
            <person name="Gunesch A.P."/>
            <person name="Birkelbach J."/>
            <person name="Nuebel U."/>
            <person name="Pietschmann T."/>
            <person name="Bach T."/>
            <person name="Mueller R."/>
        </authorList>
    </citation>
    <scope>NUCLEOTIDE SEQUENCE</scope>
    <source>
        <strain evidence="9">MSr11367</strain>
    </source>
</reference>
<evidence type="ECO:0000256" key="1">
    <source>
        <dbReference type="ARBA" id="ARBA00001946"/>
    </source>
</evidence>
<evidence type="ECO:0000256" key="2">
    <source>
        <dbReference type="ARBA" id="ARBA00006706"/>
    </source>
</evidence>
<sequence length="314" mass="33124">MPIAPLRDVAHGADAPALGALFELLEQRLDSLLPNADTAPQELHRAMRHAIFSGGKRLRPRLLLLVASACTPDNWDSDQIEVALLAGCAIELIHCASLVHDDLPSFDDSPLRRGQPTVHMAFGESTAILAGDALLIQAFQILAGAPPSRAPQALELIAWLAKATGSMEGIIGGQSLENAAMTDGESVAELDRYHAMKTAALFRLAAEAGARIAGAADPTSWGEVGLSMGMAFQLADDLSDVHANERGLGKPIGRDEALGRPNAVLRVGSDAVRARLIALLDTARDQISELTNHAKALHALLDKIKAYGASFAHG</sequence>
<evidence type="ECO:0000313" key="9">
    <source>
        <dbReference type="EMBL" id="WXB05976.1"/>
    </source>
</evidence>
<keyword evidence="3 7" id="KW-0808">Transferase</keyword>
<dbReference type="SUPFAM" id="SSF48576">
    <property type="entry name" value="Terpenoid synthases"/>
    <property type="match status" value="1"/>
</dbReference>
<dbReference type="SFLD" id="SFLDG01017">
    <property type="entry name" value="Polyprenyl_Transferase_Like"/>
    <property type="match status" value="1"/>
</dbReference>